<proteinExistence type="predicted"/>
<dbReference type="Gene3D" id="1.25.40.10">
    <property type="entry name" value="Tetratricopeptide repeat domain"/>
    <property type="match status" value="2"/>
</dbReference>
<dbReference type="EMBL" id="JAWDIP010000004">
    <property type="protein sequence ID" value="MDY0395950.1"/>
    <property type="molecule type" value="Genomic_DNA"/>
</dbReference>
<protein>
    <submittedName>
        <fullName evidence="1">Tetratricopeptide repeat protein</fullName>
    </submittedName>
</protein>
<dbReference type="InterPro" id="IPR019734">
    <property type="entry name" value="TPR_rpt"/>
</dbReference>
<dbReference type="Proteomes" id="UP001281447">
    <property type="component" value="Unassembled WGS sequence"/>
</dbReference>
<keyword evidence="2" id="KW-1185">Reference proteome</keyword>
<name>A0ABU5CA87_9BACI</name>
<evidence type="ECO:0000313" key="1">
    <source>
        <dbReference type="EMBL" id="MDY0395950.1"/>
    </source>
</evidence>
<dbReference type="SMART" id="SM00028">
    <property type="entry name" value="TPR"/>
    <property type="match status" value="3"/>
</dbReference>
<dbReference type="InterPro" id="IPR011990">
    <property type="entry name" value="TPR-like_helical_dom_sf"/>
</dbReference>
<reference evidence="1 2" key="1">
    <citation type="submission" date="2023-10" db="EMBL/GenBank/DDBJ databases">
        <title>Virgibacillus halophilus 5B73C genome.</title>
        <authorList>
            <person name="Miliotis G."/>
            <person name="Sengupta P."/>
            <person name="Hameed A."/>
            <person name="Chuvochina M."/>
            <person name="Mcdonagh F."/>
            <person name="Simpson A.C."/>
            <person name="Singh N.K."/>
            <person name="Rekha P.D."/>
            <person name="Raman K."/>
            <person name="Hugenholtz P."/>
            <person name="Venkateswaran K."/>
        </authorList>
    </citation>
    <scope>NUCLEOTIDE SEQUENCE [LARGE SCALE GENOMIC DNA]</scope>
    <source>
        <strain evidence="1 2">5B73C</strain>
    </source>
</reference>
<organism evidence="1 2">
    <name type="scientific">Tigheibacillus halophilus</name>
    <dbReference type="NCBI Taxonomy" id="361280"/>
    <lineage>
        <taxon>Bacteria</taxon>
        <taxon>Bacillati</taxon>
        <taxon>Bacillota</taxon>
        <taxon>Bacilli</taxon>
        <taxon>Bacillales</taxon>
        <taxon>Bacillaceae</taxon>
        <taxon>Tigheibacillus</taxon>
    </lineage>
</organism>
<dbReference type="SUPFAM" id="SSF48452">
    <property type="entry name" value="TPR-like"/>
    <property type="match status" value="2"/>
</dbReference>
<dbReference type="Pfam" id="PF13432">
    <property type="entry name" value="TPR_16"/>
    <property type="match status" value="1"/>
</dbReference>
<dbReference type="Pfam" id="PF13174">
    <property type="entry name" value="TPR_6"/>
    <property type="match status" value="1"/>
</dbReference>
<sequence length="337" mass="39494">MQQSQSKTNPTKNQKIIPFVPEGDFYFVRGVKAFQRRKFDAATKWLKIAIGKNPKDPVFKCQLSVVYTEIGAYHEANQLLTDVLMNAKDVYVDCYYLLANNYAHLGLMDDARKYANQYLKEDPEGDFVEEAKDLLELISFEESEEEENAEWDLEDEDELLIYQETAFYYVESRQWHKALPILEQLLESFPQHQQAKHEYAQALFFSGSKQQAMDIEEENLALNDHSLYSHANLALFYFLDDQEEAYEKHIRALLNVYPMHEQQKLMVACTLARTGHLDEAFRRFRSLKKGDMDSQLSYFRWYSYTLHITGNHEKAVALWGKGQAKHPILNMENAPWE</sequence>
<comment type="caution">
    <text evidence="1">The sequence shown here is derived from an EMBL/GenBank/DDBJ whole genome shotgun (WGS) entry which is preliminary data.</text>
</comment>
<accession>A0ABU5CA87</accession>
<dbReference type="RefSeq" id="WP_390352325.1">
    <property type="nucleotide sequence ID" value="NZ_JBHUIZ010000003.1"/>
</dbReference>
<gene>
    <name evidence="1" type="ORF">RWE15_18140</name>
</gene>
<evidence type="ECO:0000313" key="2">
    <source>
        <dbReference type="Proteomes" id="UP001281447"/>
    </source>
</evidence>